<reference evidence="3 4" key="1">
    <citation type="journal article" date="2015" name="Genome Biol. Evol.">
        <title>Characterization of Three Mycobacterium spp. with Potential Use in Bioremediation by Genome Sequencing and Comparative Genomics.</title>
        <authorList>
            <person name="Das S."/>
            <person name="Pettersson B.M."/>
            <person name="Behra P.R."/>
            <person name="Ramesh M."/>
            <person name="Dasgupta S."/>
            <person name="Bhattacharya A."/>
            <person name="Kirsebom L.A."/>
        </authorList>
    </citation>
    <scope>NUCLEOTIDE SEQUENCE [LARGE SCALE GENOMIC DNA]</scope>
    <source>
        <strain evidence="3 4">DSM 43826</strain>
    </source>
</reference>
<dbReference type="PATRIC" id="fig|37916.4.peg.1424"/>
<protein>
    <submittedName>
        <fullName evidence="3">Putative ketoacyl reductase</fullName>
        <ecNumber evidence="3">1.3.1.-</ecNumber>
    </submittedName>
</protein>
<dbReference type="Gene3D" id="3.40.50.720">
    <property type="entry name" value="NAD(P)-binding Rossmann-like Domain"/>
    <property type="match status" value="1"/>
</dbReference>
<keyword evidence="4" id="KW-1185">Reference proteome</keyword>
<dbReference type="Pfam" id="PF00106">
    <property type="entry name" value="adh_short"/>
    <property type="match status" value="1"/>
</dbReference>
<dbReference type="EC" id="1.3.1.-" evidence="3"/>
<sequence>MSAADTPPQTGSSRTLTVDNQRMELDGKVAIVTGAGSGIGAAIADGLAQRGVRVVVGDLDEQNAHATAEAIRSAGGQAVALRADAADVVDIEGMITLASREFDPVDIYVANAGVMGAPGLGSEADWDVILDVNLRAHIRAARLVVPHWQSRGSGYFVAVASAAGLLTQLGAAGYAVSKHAAVGFAEWLAITYGDDGIGVSCVCPLGVETPLLQAVRSTDDPDGRLGASSVEQSASVISAADVATATIEAMLADRFMVLPHAELLGMYRHKGGDYDRWISGMRRYQRTLRAL</sequence>
<evidence type="ECO:0000256" key="1">
    <source>
        <dbReference type="ARBA" id="ARBA00006484"/>
    </source>
</evidence>
<dbReference type="InterPro" id="IPR036291">
    <property type="entry name" value="NAD(P)-bd_dom_sf"/>
</dbReference>
<comment type="caution">
    <text evidence="3">The sequence shown here is derived from an EMBL/GenBank/DDBJ whole genome shotgun (WGS) entry which is preliminary data.</text>
</comment>
<dbReference type="PROSITE" id="PS00061">
    <property type="entry name" value="ADH_SHORT"/>
    <property type="match status" value="1"/>
</dbReference>
<evidence type="ECO:0000313" key="4">
    <source>
        <dbReference type="Proteomes" id="UP000036513"/>
    </source>
</evidence>
<comment type="similarity">
    <text evidence="1">Belongs to the short-chain dehydrogenases/reductases (SDR) family.</text>
</comment>
<gene>
    <name evidence="3" type="primary">actIII</name>
    <name evidence="3" type="ORF">MCHLDSM_01529</name>
</gene>
<dbReference type="PRINTS" id="PR00081">
    <property type="entry name" value="GDHRDH"/>
</dbReference>
<evidence type="ECO:0000256" key="2">
    <source>
        <dbReference type="ARBA" id="ARBA00023002"/>
    </source>
</evidence>
<evidence type="ECO:0000313" key="3">
    <source>
        <dbReference type="EMBL" id="KMO82121.1"/>
    </source>
</evidence>
<dbReference type="GO" id="GO:0016491">
    <property type="term" value="F:oxidoreductase activity"/>
    <property type="evidence" value="ECO:0007669"/>
    <property type="project" value="UniProtKB-KW"/>
</dbReference>
<dbReference type="SUPFAM" id="SSF51735">
    <property type="entry name" value="NAD(P)-binding Rossmann-fold domains"/>
    <property type="match status" value="1"/>
</dbReference>
<keyword evidence="2 3" id="KW-0560">Oxidoreductase</keyword>
<dbReference type="Proteomes" id="UP000036513">
    <property type="component" value="Unassembled WGS sequence"/>
</dbReference>
<dbReference type="AlphaFoldDB" id="A0A0J6ZBR6"/>
<proteinExistence type="inferred from homology"/>
<dbReference type="PANTHER" id="PTHR43669">
    <property type="entry name" value="5-KETO-D-GLUCONATE 5-REDUCTASE"/>
    <property type="match status" value="1"/>
</dbReference>
<accession>A0A0J6ZBR6</accession>
<dbReference type="CDD" id="cd05233">
    <property type="entry name" value="SDR_c"/>
    <property type="match status" value="1"/>
</dbReference>
<dbReference type="InterPro" id="IPR020904">
    <property type="entry name" value="Sc_DH/Rdtase_CS"/>
</dbReference>
<name>A0A0J6ZBR6_9MYCO</name>
<dbReference type="SMR" id="A0A0J6ZBR6"/>
<organism evidence="3 4">
    <name type="scientific">Mycolicibacterium chlorophenolicum</name>
    <dbReference type="NCBI Taxonomy" id="37916"/>
    <lineage>
        <taxon>Bacteria</taxon>
        <taxon>Bacillati</taxon>
        <taxon>Actinomycetota</taxon>
        <taxon>Actinomycetes</taxon>
        <taxon>Mycobacteriales</taxon>
        <taxon>Mycobacteriaceae</taxon>
        <taxon>Mycolicibacterium</taxon>
    </lineage>
</organism>
<dbReference type="EMBL" id="JYNL01000011">
    <property type="protein sequence ID" value="KMO82121.1"/>
    <property type="molecule type" value="Genomic_DNA"/>
</dbReference>
<dbReference type="STRING" id="37916.MCHLDSM_01529"/>
<dbReference type="PANTHER" id="PTHR43669:SF8">
    <property type="entry name" value="SHORT-CHAIN TYPE DEHYDROGENASE_REDUCTASE-RELATED"/>
    <property type="match status" value="1"/>
</dbReference>
<dbReference type="InterPro" id="IPR002347">
    <property type="entry name" value="SDR_fam"/>
</dbReference>